<protein>
    <submittedName>
        <fullName evidence="15">Zn-dependent protease (Includes SpoIVFB)</fullName>
    </submittedName>
</protein>
<organism evidence="15 16">
    <name type="scientific">Granulicella pectinivorans</name>
    <dbReference type="NCBI Taxonomy" id="474950"/>
    <lineage>
        <taxon>Bacteria</taxon>
        <taxon>Pseudomonadati</taxon>
        <taxon>Acidobacteriota</taxon>
        <taxon>Terriglobia</taxon>
        <taxon>Terriglobales</taxon>
        <taxon>Acidobacteriaceae</taxon>
        <taxon>Granulicella</taxon>
    </lineage>
</organism>
<comment type="subcellular location">
    <subcellularLocation>
        <location evidence="2">Membrane</location>
        <topology evidence="2">Multi-pass membrane protein</topology>
    </subcellularLocation>
</comment>
<dbReference type="GO" id="GO:0046872">
    <property type="term" value="F:metal ion binding"/>
    <property type="evidence" value="ECO:0007669"/>
    <property type="project" value="UniProtKB-KW"/>
</dbReference>
<feature type="domain" description="CBS" evidence="14">
    <location>
        <begin position="285"/>
        <end position="342"/>
    </location>
</feature>
<evidence type="ECO:0000256" key="7">
    <source>
        <dbReference type="ARBA" id="ARBA00022801"/>
    </source>
</evidence>
<dbReference type="Pfam" id="PF02163">
    <property type="entry name" value="Peptidase_M50"/>
    <property type="match status" value="1"/>
</dbReference>
<evidence type="ECO:0000313" key="15">
    <source>
        <dbReference type="EMBL" id="SFS20801.1"/>
    </source>
</evidence>
<evidence type="ECO:0000256" key="3">
    <source>
        <dbReference type="ARBA" id="ARBA00007931"/>
    </source>
</evidence>
<dbReference type="InterPro" id="IPR046342">
    <property type="entry name" value="CBS_dom_sf"/>
</dbReference>
<dbReference type="Gene3D" id="3.10.580.10">
    <property type="entry name" value="CBS-domain"/>
    <property type="match status" value="1"/>
</dbReference>
<evidence type="ECO:0000256" key="5">
    <source>
        <dbReference type="ARBA" id="ARBA00022692"/>
    </source>
</evidence>
<dbReference type="AlphaFoldDB" id="A0A1I6MYX5"/>
<sequence>MHAFFLILLGLSISYGASRANSGGRGLLLWISLCLAVFLREAARAIAAAYFGLELRGLLLLPTGGVPTYTVPEADQPAATRQIMALVGPVANIAFGLVVGALILTIAPELNLYARPWVVPEHLLKALVWINLLLGLVNLLPAAPLDGGRRLRNGLDQAARTATRSKQLASMGQIVAVGLILAGILTGSTVLMVFGFFCLIGAHMEDQGLILQTEVDTVTMRDVMLTDYTTLSASDTLEDALERAVHSLQDVFPVVRGGFIVGAVSRQSIAEALAAGGNSYVQGVMARTFEVARPEDSLVQTLRRISGAGSTQFIPILDGERVLGIITPHHLAQSIPLRGHLTRREK</sequence>
<keyword evidence="6" id="KW-0479">Metal-binding</keyword>
<evidence type="ECO:0000313" key="16">
    <source>
        <dbReference type="Proteomes" id="UP000199024"/>
    </source>
</evidence>
<name>A0A1I6MYX5_9BACT</name>
<keyword evidence="9 13" id="KW-1133">Transmembrane helix</keyword>
<keyword evidence="10" id="KW-0482">Metalloprotease</keyword>
<dbReference type="EMBL" id="FOZL01000002">
    <property type="protein sequence ID" value="SFS20801.1"/>
    <property type="molecule type" value="Genomic_DNA"/>
</dbReference>
<gene>
    <name evidence="15" type="ORF">SAMN05421771_3844</name>
</gene>
<evidence type="ECO:0000256" key="10">
    <source>
        <dbReference type="ARBA" id="ARBA00023049"/>
    </source>
</evidence>
<evidence type="ECO:0000256" key="12">
    <source>
        <dbReference type="PROSITE-ProRule" id="PRU00703"/>
    </source>
</evidence>
<keyword evidence="8" id="KW-0862">Zinc</keyword>
<comment type="cofactor">
    <cofactor evidence="1">
        <name>Zn(2+)</name>
        <dbReference type="ChEBI" id="CHEBI:29105"/>
    </cofactor>
</comment>
<dbReference type="PANTHER" id="PTHR39188:SF3">
    <property type="entry name" value="STAGE IV SPORULATION PROTEIN FB"/>
    <property type="match status" value="1"/>
</dbReference>
<dbReference type="Pfam" id="PF00571">
    <property type="entry name" value="CBS"/>
    <property type="match status" value="2"/>
</dbReference>
<evidence type="ECO:0000256" key="4">
    <source>
        <dbReference type="ARBA" id="ARBA00022670"/>
    </source>
</evidence>
<feature type="domain" description="CBS" evidence="14">
    <location>
        <begin position="224"/>
        <end position="279"/>
    </location>
</feature>
<dbReference type="Proteomes" id="UP000199024">
    <property type="component" value="Unassembled WGS sequence"/>
</dbReference>
<dbReference type="InterPro" id="IPR000644">
    <property type="entry name" value="CBS_dom"/>
</dbReference>
<dbReference type="STRING" id="474950.SAMN05421771_3844"/>
<evidence type="ECO:0000256" key="6">
    <source>
        <dbReference type="ARBA" id="ARBA00022723"/>
    </source>
</evidence>
<keyword evidence="12" id="KW-0129">CBS domain</keyword>
<keyword evidence="7" id="KW-0378">Hydrolase</keyword>
<feature type="transmembrane region" description="Helical" evidence="13">
    <location>
        <begin position="126"/>
        <end position="145"/>
    </location>
</feature>
<evidence type="ECO:0000256" key="2">
    <source>
        <dbReference type="ARBA" id="ARBA00004141"/>
    </source>
</evidence>
<keyword evidence="16" id="KW-1185">Reference proteome</keyword>
<dbReference type="SUPFAM" id="SSF54631">
    <property type="entry name" value="CBS-domain pair"/>
    <property type="match status" value="1"/>
</dbReference>
<comment type="similarity">
    <text evidence="3">Belongs to the peptidase M50B family.</text>
</comment>
<dbReference type="PROSITE" id="PS51371">
    <property type="entry name" value="CBS"/>
    <property type="match status" value="2"/>
</dbReference>
<keyword evidence="11 13" id="KW-0472">Membrane</keyword>
<evidence type="ECO:0000256" key="9">
    <source>
        <dbReference type="ARBA" id="ARBA00022989"/>
    </source>
</evidence>
<reference evidence="15 16" key="1">
    <citation type="submission" date="2016-10" db="EMBL/GenBank/DDBJ databases">
        <authorList>
            <person name="de Groot N.N."/>
        </authorList>
    </citation>
    <scope>NUCLEOTIDE SEQUENCE [LARGE SCALE GENOMIC DNA]</scope>
    <source>
        <strain evidence="15 16">DSM 21001</strain>
    </source>
</reference>
<accession>A0A1I6MYX5</accession>
<evidence type="ECO:0000259" key="14">
    <source>
        <dbReference type="PROSITE" id="PS51371"/>
    </source>
</evidence>
<evidence type="ECO:0000256" key="1">
    <source>
        <dbReference type="ARBA" id="ARBA00001947"/>
    </source>
</evidence>
<dbReference type="GO" id="GO:0006508">
    <property type="term" value="P:proteolysis"/>
    <property type="evidence" value="ECO:0007669"/>
    <property type="project" value="UniProtKB-KW"/>
</dbReference>
<evidence type="ECO:0000256" key="8">
    <source>
        <dbReference type="ARBA" id="ARBA00022833"/>
    </source>
</evidence>
<evidence type="ECO:0000256" key="11">
    <source>
        <dbReference type="ARBA" id="ARBA00023136"/>
    </source>
</evidence>
<dbReference type="GO" id="GO:0008237">
    <property type="term" value="F:metallopeptidase activity"/>
    <property type="evidence" value="ECO:0007669"/>
    <property type="project" value="UniProtKB-KW"/>
</dbReference>
<proteinExistence type="inferred from homology"/>
<keyword evidence="4 15" id="KW-0645">Protease</keyword>
<feature type="transmembrane region" description="Helical" evidence="13">
    <location>
        <begin position="174"/>
        <end position="202"/>
    </location>
</feature>
<feature type="transmembrane region" description="Helical" evidence="13">
    <location>
        <begin position="83"/>
        <end position="106"/>
    </location>
</feature>
<dbReference type="RefSeq" id="WP_245782033.1">
    <property type="nucleotide sequence ID" value="NZ_FOZL01000002.1"/>
</dbReference>
<dbReference type="PANTHER" id="PTHR39188">
    <property type="entry name" value="MEMBRANE-ASSOCIATED ZINC METALLOPROTEASE M50B"/>
    <property type="match status" value="1"/>
</dbReference>
<evidence type="ECO:0000256" key="13">
    <source>
        <dbReference type="SAM" id="Phobius"/>
    </source>
</evidence>
<dbReference type="InterPro" id="IPR008915">
    <property type="entry name" value="Peptidase_M50"/>
</dbReference>
<keyword evidence="5 13" id="KW-0812">Transmembrane</keyword>
<dbReference type="GO" id="GO:0016020">
    <property type="term" value="C:membrane"/>
    <property type="evidence" value="ECO:0007669"/>
    <property type="project" value="UniProtKB-SubCell"/>
</dbReference>